<evidence type="ECO:0000259" key="4">
    <source>
        <dbReference type="Pfam" id="PF13439"/>
    </source>
</evidence>
<dbReference type="InterPro" id="IPR001296">
    <property type="entry name" value="Glyco_trans_1"/>
</dbReference>
<gene>
    <name evidence="5" type="ORF">GRQ65_10360</name>
</gene>
<evidence type="ECO:0000256" key="2">
    <source>
        <dbReference type="ARBA" id="ARBA00022679"/>
    </source>
</evidence>
<feature type="domain" description="Glycosyl transferase family 1" evidence="3">
    <location>
        <begin position="245"/>
        <end position="325"/>
    </location>
</feature>
<keyword evidence="2 5" id="KW-0808">Transferase</keyword>
<name>A0A6L7EZG8_9ACTN</name>
<dbReference type="SUPFAM" id="SSF53756">
    <property type="entry name" value="UDP-Glycosyltransferase/glycogen phosphorylase"/>
    <property type="match status" value="1"/>
</dbReference>
<accession>A0A6L7EZG8</accession>
<dbReference type="AlphaFoldDB" id="A0A6L7EZG8"/>
<protein>
    <submittedName>
        <fullName evidence="5">Glycosyltransferase</fullName>
    </submittedName>
</protein>
<keyword evidence="1" id="KW-0328">Glycosyltransferase</keyword>
<dbReference type="RefSeq" id="WP_160877861.1">
    <property type="nucleotide sequence ID" value="NZ_WUEK01000005.1"/>
</dbReference>
<dbReference type="PANTHER" id="PTHR45947">
    <property type="entry name" value="SULFOQUINOVOSYL TRANSFERASE SQD2"/>
    <property type="match status" value="1"/>
</dbReference>
<reference evidence="5 6" key="1">
    <citation type="submission" date="2019-12" db="EMBL/GenBank/DDBJ databases">
        <authorList>
            <person name="Kun Z."/>
        </authorList>
    </citation>
    <scope>NUCLEOTIDE SEQUENCE [LARGE SCALE GENOMIC DNA]</scope>
    <source>
        <strain evidence="5 6">YIM 123512</strain>
    </source>
</reference>
<evidence type="ECO:0000313" key="6">
    <source>
        <dbReference type="Proteomes" id="UP000473325"/>
    </source>
</evidence>
<sequence>MTGPAVVLAHDYLTQRGGAERVALEMTRAFPDSPMLTSIFEPSTTYPELAAVDVRTSFLQGVPAFRKDPRLALPLLAPAWSSMRAPRADVVLASSSGWAHGLRAPEGARKVIYCHNPPRWLHQPDDYVRSRGERAALRPLHRALRRWDRQAATSADLYLANSTSVARRIEAAYGLESTVVFPPVMIDPEAHQEPVPGLEPGFWLTVARGRGYKNVDAVTAGVLAHGESKVAIVGSPPADRPALPHEHWCGVVSDAQLRWLYAHARALVSVSFEDFGLTPLEANSFGTPAVVLRAGGFLDSTDPGVSGWWVDEPTAPAVAAALASLPGLDPDLVRQHAAKFSPQRFSFQLHDAVARVSA</sequence>
<dbReference type="EMBL" id="WUEK01000005">
    <property type="protein sequence ID" value="MXG89955.1"/>
    <property type="molecule type" value="Genomic_DNA"/>
</dbReference>
<organism evidence="5 6">
    <name type="scientific">Nocardioides flavescens</name>
    <dbReference type="NCBI Taxonomy" id="2691959"/>
    <lineage>
        <taxon>Bacteria</taxon>
        <taxon>Bacillati</taxon>
        <taxon>Actinomycetota</taxon>
        <taxon>Actinomycetes</taxon>
        <taxon>Propionibacteriales</taxon>
        <taxon>Nocardioidaceae</taxon>
        <taxon>Nocardioides</taxon>
    </lineage>
</organism>
<dbReference type="InterPro" id="IPR050194">
    <property type="entry name" value="Glycosyltransferase_grp1"/>
</dbReference>
<evidence type="ECO:0000259" key="3">
    <source>
        <dbReference type="Pfam" id="PF00534"/>
    </source>
</evidence>
<evidence type="ECO:0000256" key="1">
    <source>
        <dbReference type="ARBA" id="ARBA00022676"/>
    </source>
</evidence>
<dbReference type="GO" id="GO:1901137">
    <property type="term" value="P:carbohydrate derivative biosynthetic process"/>
    <property type="evidence" value="ECO:0007669"/>
    <property type="project" value="UniProtKB-ARBA"/>
</dbReference>
<dbReference type="Pfam" id="PF13439">
    <property type="entry name" value="Glyco_transf_4"/>
    <property type="match status" value="1"/>
</dbReference>
<dbReference type="Proteomes" id="UP000473325">
    <property type="component" value="Unassembled WGS sequence"/>
</dbReference>
<feature type="domain" description="Glycosyltransferase subfamily 4-like N-terminal" evidence="4">
    <location>
        <begin position="17"/>
        <end position="181"/>
    </location>
</feature>
<dbReference type="GO" id="GO:0016757">
    <property type="term" value="F:glycosyltransferase activity"/>
    <property type="evidence" value="ECO:0007669"/>
    <property type="project" value="UniProtKB-KW"/>
</dbReference>
<keyword evidence="6" id="KW-1185">Reference proteome</keyword>
<comment type="caution">
    <text evidence="5">The sequence shown here is derived from an EMBL/GenBank/DDBJ whole genome shotgun (WGS) entry which is preliminary data.</text>
</comment>
<dbReference type="PANTHER" id="PTHR45947:SF3">
    <property type="entry name" value="SULFOQUINOVOSYL TRANSFERASE SQD2"/>
    <property type="match status" value="1"/>
</dbReference>
<dbReference type="Pfam" id="PF00534">
    <property type="entry name" value="Glycos_transf_1"/>
    <property type="match status" value="1"/>
</dbReference>
<proteinExistence type="predicted"/>
<dbReference type="InterPro" id="IPR028098">
    <property type="entry name" value="Glyco_trans_4-like_N"/>
</dbReference>
<dbReference type="Gene3D" id="3.40.50.2000">
    <property type="entry name" value="Glycogen Phosphorylase B"/>
    <property type="match status" value="2"/>
</dbReference>
<evidence type="ECO:0000313" key="5">
    <source>
        <dbReference type="EMBL" id="MXG89955.1"/>
    </source>
</evidence>